<keyword evidence="8" id="KW-0732">Signal</keyword>
<dbReference type="PANTHER" id="PTHR46539">
    <property type="entry name" value="E3 UBIQUITIN-PROTEIN LIGASE ATL42"/>
    <property type="match status" value="1"/>
</dbReference>
<evidence type="ECO:0000256" key="3">
    <source>
        <dbReference type="ARBA" id="ARBA00004906"/>
    </source>
</evidence>
<dbReference type="OrthoDB" id="8062037at2759"/>
<sequence>MKPLFFAFLFLLLSAHVGAQNGTRAEGSSPPDAVTAFRPSLAVVIAILCIMFSLTFLLLVYAKFCHVPAFGPFNPGGDNEDELDHRQHRGLFRTRSRLSGIDRTVIDSLPFFRFSSLRGSREGLECVVCLSKFEDTEILRLLPKCKHAFHIDCVDKWLENHSSCPLCRYKVDPEDLSTFTYSNSLRYLGNPSDLGEDSTVELFVCREQDNQGSSRFSIGSSFRKIDKDDELPLQVQQSNEDSGGGGEDDQQKLLHKFKHKIIVSDVVLKNRWSDVSSSDLMFLNSEMLSVLSSNRFSSSASNSQRFTAVQPITLNFDDGSSKSEQIIIKIKEEIERKRSFESKIGSINRSYSISDASDLPYISNPEANISSTSRFLNQSTAGKRSMSEIVKVSRFAESSANNRIKVGNNAKEERRRRLWLPIARRTVQWFAGREKRLQQQQSQNNTRQSSNV</sequence>
<dbReference type="Proteomes" id="UP000189703">
    <property type="component" value="Unplaced"/>
</dbReference>
<keyword evidence="11" id="KW-0862">Zinc</keyword>
<dbReference type="KEGG" id="nnu:104592107"/>
<evidence type="ECO:0000256" key="6">
    <source>
        <dbReference type="ARBA" id="ARBA00022692"/>
    </source>
</evidence>
<keyword evidence="16" id="KW-1185">Reference proteome</keyword>
<evidence type="ECO:0000256" key="14">
    <source>
        <dbReference type="ARBA" id="ARBA00024209"/>
    </source>
</evidence>
<proteinExistence type="inferred from homology"/>
<reference evidence="17" key="1">
    <citation type="submission" date="2025-08" db="UniProtKB">
        <authorList>
            <consortium name="RefSeq"/>
        </authorList>
    </citation>
    <scope>IDENTIFICATION</scope>
</reference>
<dbReference type="CDD" id="cd16461">
    <property type="entry name" value="RING-H2_EL5-like"/>
    <property type="match status" value="1"/>
</dbReference>
<gene>
    <name evidence="17" type="primary">LOC104592107</name>
</gene>
<accession>A0A1U7ZAG2</accession>
<protein>
    <recommendedName>
        <fullName evidence="4">RING-type E3 ubiquitin transferase</fullName>
        <ecNumber evidence="4">2.3.2.27</ecNumber>
    </recommendedName>
</protein>
<dbReference type="FunFam" id="3.30.40.10:FF:000285">
    <property type="entry name" value="RING-H2 finger protein ATL43"/>
    <property type="match status" value="1"/>
</dbReference>
<dbReference type="PANTHER" id="PTHR46539:SF1">
    <property type="entry name" value="E3 UBIQUITIN-PROTEIN LIGASE ATL42"/>
    <property type="match status" value="1"/>
</dbReference>
<dbReference type="RefSeq" id="XP_010249608.1">
    <property type="nucleotide sequence ID" value="XM_010251306.2"/>
</dbReference>
<evidence type="ECO:0000256" key="5">
    <source>
        <dbReference type="ARBA" id="ARBA00022679"/>
    </source>
</evidence>
<evidence type="ECO:0000256" key="10">
    <source>
        <dbReference type="ARBA" id="ARBA00022786"/>
    </source>
</evidence>
<organism evidence="16 17">
    <name type="scientific">Nelumbo nucifera</name>
    <name type="common">Sacred lotus</name>
    <dbReference type="NCBI Taxonomy" id="4432"/>
    <lineage>
        <taxon>Eukaryota</taxon>
        <taxon>Viridiplantae</taxon>
        <taxon>Streptophyta</taxon>
        <taxon>Embryophyta</taxon>
        <taxon>Tracheophyta</taxon>
        <taxon>Spermatophyta</taxon>
        <taxon>Magnoliopsida</taxon>
        <taxon>Proteales</taxon>
        <taxon>Nelumbonaceae</taxon>
        <taxon>Nelumbo</taxon>
    </lineage>
</organism>
<evidence type="ECO:0000256" key="4">
    <source>
        <dbReference type="ARBA" id="ARBA00012483"/>
    </source>
</evidence>
<dbReference type="PROSITE" id="PS50089">
    <property type="entry name" value="ZF_RING_2"/>
    <property type="match status" value="1"/>
</dbReference>
<dbReference type="GO" id="GO:0016020">
    <property type="term" value="C:membrane"/>
    <property type="evidence" value="ECO:0007669"/>
    <property type="project" value="UniProtKB-SubCell"/>
</dbReference>
<dbReference type="OMA" id="WFPIAKR"/>
<dbReference type="Pfam" id="PF13639">
    <property type="entry name" value="zf-RING_2"/>
    <property type="match status" value="1"/>
</dbReference>
<comment type="subcellular location">
    <subcellularLocation>
        <location evidence="2">Membrane</location>
        <topology evidence="2">Single-pass membrane protein</topology>
    </subcellularLocation>
</comment>
<keyword evidence="5" id="KW-0808">Transferase</keyword>
<dbReference type="GO" id="GO:0008270">
    <property type="term" value="F:zinc ion binding"/>
    <property type="evidence" value="ECO:0007669"/>
    <property type="project" value="UniProtKB-KW"/>
</dbReference>
<dbReference type="InterPro" id="IPR001841">
    <property type="entry name" value="Znf_RING"/>
</dbReference>
<comment type="similarity">
    <text evidence="14">Belongs to the RING-type zinc finger family. ATL subfamily.</text>
</comment>
<evidence type="ECO:0000256" key="9">
    <source>
        <dbReference type="ARBA" id="ARBA00022771"/>
    </source>
</evidence>
<dbReference type="InterPro" id="IPR013083">
    <property type="entry name" value="Znf_RING/FYVE/PHD"/>
</dbReference>
<dbReference type="AlphaFoldDB" id="A0A1U7ZAG2"/>
<dbReference type="EC" id="2.3.2.27" evidence="4"/>
<dbReference type="GeneID" id="104592107"/>
<keyword evidence="12" id="KW-1133">Transmembrane helix</keyword>
<evidence type="ECO:0000256" key="2">
    <source>
        <dbReference type="ARBA" id="ARBA00004167"/>
    </source>
</evidence>
<evidence type="ECO:0000313" key="16">
    <source>
        <dbReference type="Proteomes" id="UP000189703"/>
    </source>
</evidence>
<evidence type="ECO:0000256" key="8">
    <source>
        <dbReference type="ARBA" id="ARBA00022729"/>
    </source>
</evidence>
<dbReference type="eggNOG" id="KOG0800">
    <property type="taxonomic scope" value="Eukaryota"/>
</dbReference>
<evidence type="ECO:0000256" key="1">
    <source>
        <dbReference type="ARBA" id="ARBA00000900"/>
    </source>
</evidence>
<dbReference type="GO" id="GO:0061630">
    <property type="term" value="F:ubiquitin protein ligase activity"/>
    <property type="evidence" value="ECO:0007669"/>
    <property type="project" value="UniProtKB-EC"/>
</dbReference>
<evidence type="ECO:0000259" key="15">
    <source>
        <dbReference type="PROSITE" id="PS50089"/>
    </source>
</evidence>
<evidence type="ECO:0000256" key="7">
    <source>
        <dbReference type="ARBA" id="ARBA00022723"/>
    </source>
</evidence>
<name>A0A1U7ZAG2_NELNU</name>
<dbReference type="SMART" id="SM00184">
    <property type="entry name" value="RING"/>
    <property type="match status" value="1"/>
</dbReference>
<dbReference type="Gene3D" id="3.30.40.10">
    <property type="entry name" value="Zinc/RING finger domain, C3HC4 (zinc finger)"/>
    <property type="match status" value="1"/>
</dbReference>
<keyword evidence="9" id="KW-0863">Zinc-finger</keyword>
<dbReference type="FunCoup" id="A0A1U7ZAG2">
    <property type="interactions" value="696"/>
</dbReference>
<keyword evidence="7" id="KW-0479">Metal-binding</keyword>
<evidence type="ECO:0000256" key="13">
    <source>
        <dbReference type="ARBA" id="ARBA00023136"/>
    </source>
</evidence>
<feature type="domain" description="RING-type" evidence="15">
    <location>
        <begin position="126"/>
        <end position="168"/>
    </location>
</feature>
<keyword evidence="10" id="KW-0833">Ubl conjugation pathway</keyword>
<comment type="catalytic activity">
    <reaction evidence="1">
        <text>S-ubiquitinyl-[E2 ubiquitin-conjugating enzyme]-L-cysteine + [acceptor protein]-L-lysine = [E2 ubiquitin-conjugating enzyme]-L-cysteine + N(6)-ubiquitinyl-[acceptor protein]-L-lysine.</text>
        <dbReference type="EC" id="2.3.2.27"/>
    </reaction>
</comment>
<evidence type="ECO:0000256" key="11">
    <source>
        <dbReference type="ARBA" id="ARBA00022833"/>
    </source>
</evidence>
<keyword evidence="6" id="KW-0812">Transmembrane</keyword>
<evidence type="ECO:0000313" key="17">
    <source>
        <dbReference type="RefSeq" id="XP_010249608.1"/>
    </source>
</evidence>
<keyword evidence="13" id="KW-0472">Membrane</keyword>
<comment type="pathway">
    <text evidence="3">Protein modification; protein ubiquitination.</text>
</comment>
<evidence type="ECO:0000256" key="12">
    <source>
        <dbReference type="ARBA" id="ARBA00022989"/>
    </source>
</evidence>
<dbReference type="SUPFAM" id="SSF57850">
    <property type="entry name" value="RING/U-box"/>
    <property type="match status" value="1"/>
</dbReference>